<evidence type="ECO:0000259" key="2">
    <source>
        <dbReference type="Pfam" id="PF01636"/>
    </source>
</evidence>
<dbReference type="Gene3D" id="3.90.1200.10">
    <property type="match status" value="1"/>
</dbReference>
<dbReference type="AlphaFoldDB" id="A0A3N4YTH6"/>
<feature type="domain" description="Aminoglycoside phosphotransferase" evidence="2">
    <location>
        <begin position="215"/>
        <end position="275"/>
    </location>
</feature>
<feature type="compositionally biased region" description="Basic residues" evidence="1">
    <location>
        <begin position="1"/>
        <end position="11"/>
    </location>
</feature>
<dbReference type="EMBL" id="RKQZ01000001">
    <property type="protein sequence ID" value="RPF22766.1"/>
    <property type="molecule type" value="Genomic_DNA"/>
</dbReference>
<dbReference type="SUPFAM" id="SSF56112">
    <property type="entry name" value="Protein kinase-like (PK-like)"/>
    <property type="match status" value="1"/>
</dbReference>
<dbReference type="InterPro" id="IPR011009">
    <property type="entry name" value="Kinase-like_dom_sf"/>
</dbReference>
<reference evidence="3 4" key="1">
    <citation type="submission" date="2018-11" db="EMBL/GenBank/DDBJ databases">
        <title>Sequencing the genomes of 1000 actinobacteria strains.</title>
        <authorList>
            <person name="Klenk H.-P."/>
        </authorList>
    </citation>
    <scope>NUCLEOTIDE SEQUENCE [LARGE SCALE GENOMIC DNA]</scope>
    <source>
        <strain evidence="3 4">DSM 15700</strain>
    </source>
</reference>
<protein>
    <submittedName>
        <fullName evidence="3">Phosphotransferase family enzyme</fullName>
    </submittedName>
</protein>
<proteinExistence type="predicted"/>
<evidence type="ECO:0000313" key="3">
    <source>
        <dbReference type="EMBL" id="RPF22766.1"/>
    </source>
</evidence>
<evidence type="ECO:0000313" key="4">
    <source>
        <dbReference type="Proteomes" id="UP000280501"/>
    </source>
</evidence>
<keyword evidence="3" id="KW-0808">Transferase</keyword>
<name>A0A3N4YTH6_9MICO</name>
<feature type="region of interest" description="Disordered" evidence="1">
    <location>
        <begin position="1"/>
        <end position="21"/>
    </location>
</feature>
<comment type="caution">
    <text evidence="3">The sequence shown here is derived from an EMBL/GenBank/DDBJ whole genome shotgun (WGS) entry which is preliminary data.</text>
</comment>
<accession>A0A3N4YTH6</accession>
<dbReference type="GO" id="GO:0016740">
    <property type="term" value="F:transferase activity"/>
    <property type="evidence" value="ECO:0007669"/>
    <property type="project" value="UniProtKB-KW"/>
</dbReference>
<organism evidence="3 4">
    <name type="scientific">Myceligenerans xiligouense</name>
    <dbReference type="NCBI Taxonomy" id="253184"/>
    <lineage>
        <taxon>Bacteria</taxon>
        <taxon>Bacillati</taxon>
        <taxon>Actinomycetota</taxon>
        <taxon>Actinomycetes</taxon>
        <taxon>Micrococcales</taxon>
        <taxon>Promicromonosporaceae</taxon>
        <taxon>Myceligenerans</taxon>
    </lineage>
</organism>
<gene>
    <name evidence="3" type="ORF">EDD34_3438</name>
</gene>
<dbReference type="Proteomes" id="UP000280501">
    <property type="component" value="Unassembled WGS sequence"/>
</dbReference>
<keyword evidence="4" id="KW-1185">Reference proteome</keyword>
<dbReference type="InterPro" id="IPR002575">
    <property type="entry name" value="Aminoglycoside_PTrfase"/>
</dbReference>
<sequence length="343" mass="36972">MTARRPLRGRPRAQLGTGPTAAGRASLVRPAMGTRNVLIPAGSRRGAAAGISLITRSRWYAVTSQWALWGAAGLLGPGAVPGERVDWEAPGGPELWPALRAALPAFDGLAVYSRPQASRTGLAVLLLRASRPVGFLKLREDPAELDREQRALSAFPGGLAETFRVPQVLDRGEAAGLHWLLISAMPPRPAAPAWRTPVGPLLEDVRRHLARVLHRPEGTPDHWEPMHGDLTAWNLRRNGRGLPWLIDWEDASWAPPGADLFYYRASNVAAFGRPPSGSAMRGTTTDESAPGHAEAAAFWLDRLRARSDADHDAAFTARLVHEFHRVAAVTTGARGSGAPPDPR</sequence>
<evidence type="ECO:0000256" key="1">
    <source>
        <dbReference type="SAM" id="MobiDB-lite"/>
    </source>
</evidence>
<dbReference type="Pfam" id="PF01636">
    <property type="entry name" value="APH"/>
    <property type="match status" value="1"/>
</dbReference>